<proteinExistence type="predicted"/>
<dbReference type="AlphaFoldDB" id="A0A7X3IG18"/>
<feature type="domain" description="Carbohydrate kinase PfkB" evidence="3">
    <location>
        <begin position="21"/>
        <end position="315"/>
    </location>
</feature>
<accession>A0A7X3IG18</accession>
<evidence type="ECO:0000256" key="1">
    <source>
        <dbReference type="ARBA" id="ARBA00022679"/>
    </source>
</evidence>
<dbReference type="InterPro" id="IPR029056">
    <property type="entry name" value="Ribokinase-like"/>
</dbReference>
<keyword evidence="2 4" id="KW-0418">Kinase</keyword>
<evidence type="ECO:0000313" key="5">
    <source>
        <dbReference type="Proteomes" id="UP000460318"/>
    </source>
</evidence>
<keyword evidence="5" id="KW-1185">Reference proteome</keyword>
<dbReference type="CDD" id="cd01166">
    <property type="entry name" value="KdgK"/>
    <property type="match status" value="1"/>
</dbReference>
<reference evidence="4 5" key="1">
    <citation type="submission" date="2019-12" db="EMBL/GenBank/DDBJ databases">
        <title>Paenibacillus sp. nov., an endophytic bacterium isolated from the stem of Dendrobium.</title>
        <authorList>
            <person name="Zhao R."/>
        </authorList>
    </citation>
    <scope>NUCLEOTIDE SEQUENCE [LARGE SCALE GENOMIC DNA]</scope>
    <source>
        <strain evidence="4 5">HJL G12</strain>
    </source>
</reference>
<keyword evidence="1" id="KW-0808">Transferase</keyword>
<dbReference type="PROSITE" id="PS00584">
    <property type="entry name" value="PFKB_KINASES_2"/>
    <property type="match status" value="1"/>
</dbReference>
<dbReference type="SUPFAM" id="SSF53613">
    <property type="entry name" value="Ribokinase-like"/>
    <property type="match status" value="1"/>
</dbReference>
<gene>
    <name evidence="4" type="ORF">GRF59_06425</name>
</gene>
<dbReference type="GO" id="GO:0016301">
    <property type="term" value="F:kinase activity"/>
    <property type="evidence" value="ECO:0007669"/>
    <property type="project" value="UniProtKB-KW"/>
</dbReference>
<dbReference type="InterPro" id="IPR011611">
    <property type="entry name" value="PfkB_dom"/>
</dbReference>
<sequence>MLPGGNEGHNENTCKGERAVKIVVIGELNVDVIISGTDLIPEWNREKLIDSFDIVLGSSSAITACALAGIGADVQFVSMVGEDDFGRFCVKELERMQVHTGHVIRNPEVKTGVTLSFSTPSDRGLLTYPGSIPLLKPQDIPEQVFEHAEHVHFGSYFLQDGMRPHWEALFARLRSQGITTSFDTGWDVHGEWHREGIDRLLPHTDLFIPSEEEIMHIYQTANVEEAGRKLPTGANTVAVKCGSMGAMLLTPGGSPEMVPSFSVTPVDTTGAGDAFNAGLIYAYRSGLRGREMVRFANASGAISTQGIGGTGSLPSASKIEDFLISV</sequence>
<dbReference type="PANTHER" id="PTHR10584">
    <property type="entry name" value="SUGAR KINASE"/>
    <property type="match status" value="1"/>
</dbReference>
<dbReference type="Gene3D" id="3.40.1190.20">
    <property type="match status" value="1"/>
</dbReference>
<evidence type="ECO:0000259" key="3">
    <source>
        <dbReference type="Pfam" id="PF00294"/>
    </source>
</evidence>
<organism evidence="4 5">
    <name type="scientific">Paenibacillus dendrobii</name>
    <dbReference type="NCBI Taxonomy" id="2691084"/>
    <lineage>
        <taxon>Bacteria</taxon>
        <taxon>Bacillati</taxon>
        <taxon>Bacillota</taxon>
        <taxon>Bacilli</taxon>
        <taxon>Bacillales</taxon>
        <taxon>Paenibacillaceae</taxon>
        <taxon>Paenibacillus</taxon>
    </lineage>
</organism>
<comment type="caution">
    <text evidence="4">The sequence shown here is derived from an EMBL/GenBank/DDBJ whole genome shotgun (WGS) entry which is preliminary data.</text>
</comment>
<name>A0A7X3IG18_9BACL</name>
<dbReference type="Proteomes" id="UP000460318">
    <property type="component" value="Unassembled WGS sequence"/>
</dbReference>
<dbReference type="InterPro" id="IPR002173">
    <property type="entry name" value="Carboh/pur_kinase_PfkB_CS"/>
</dbReference>
<dbReference type="Pfam" id="PF00294">
    <property type="entry name" value="PfkB"/>
    <property type="match status" value="1"/>
</dbReference>
<dbReference type="EMBL" id="WUBI01000001">
    <property type="protein sequence ID" value="MWV43263.1"/>
    <property type="molecule type" value="Genomic_DNA"/>
</dbReference>
<evidence type="ECO:0000256" key="2">
    <source>
        <dbReference type="ARBA" id="ARBA00022777"/>
    </source>
</evidence>
<evidence type="ECO:0000313" key="4">
    <source>
        <dbReference type="EMBL" id="MWV43263.1"/>
    </source>
</evidence>
<protein>
    <submittedName>
        <fullName evidence="4">Carbohydrate kinase family protein</fullName>
    </submittedName>
</protein>
<dbReference type="PANTHER" id="PTHR10584:SF166">
    <property type="entry name" value="RIBOKINASE"/>
    <property type="match status" value="1"/>
</dbReference>